<dbReference type="Proteomes" id="UP000274100">
    <property type="component" value="Chromosome"/>
</dbReference>
<dbReference type="RefSeq" id="WP_126330325.1">
    <property type="nucleotide sequence ID" value="NZ_LR134343.1"/>
</dbReference>
<protein>
    <submittedName>
        <fullName evidence="2">Uncharacterized conserved protein</fullName>
    </submittedName>
</protein>
<dbReference type="EMBL" id="LR134343">
    <property type="protein sequence ID" value="VEG13748.1"/>
    <property type="molecule type" value="Genomic_DNA"/>
</dbReference>
<accession>A0A3S4R4Y9</accession>
<dbReference type="KEGG" id="mcun:NCTC10297_01925"/>
<evidence type="ECO:0000313" key="2">
    <source>
        <dbReference type="EMBL" id="VEG12923.1"/>
    </source>
</evidence>
<dbReference type="Pfam" id="PF13018">
    <property type="entry name" value="ESPR"/>
    <property type="match status" value="1"/>
</dbReference>
<evidence type="ECO:0000313" key="3">
    <source>
        <dbReference type="EMBL" id="VEG13748.1"/>
    </source>
</evidence>
<dbReference type="KEGG" id="mcun:NCTC10297_00878"/>
<sequence>MNHIYKIVFNKSTQTWMAVCEYARGVSCNSVSAGNKPSIKGMMGKVTALSFAVFVALQSAHANTPTTILADKSADKSLQPIVLPTASGITSVNITTPQCSRFIQ</sequence>
<feature type="domain" description="ESPR" evidence="1">
    <location>
        <begin position="1"/>
        <end position="27"/>
    </location>
</feature>
<organism evidence="2 5">
    <name type="scientific">Moraxella cuniculi</name>
    <dbReference type="NCBI Taxonomy" id="34061"/>
    <lineage>
        <taxon>Bacteria</taxon>
        <taxon>Pseudomonadati</taxon>
        <taxon>Pseudomonadota</taxon>
        <taxon>Gammaproteobacteria</taxon>
        <taxon>Moraxellales</taxon>
        <taxon>Moraxellaceae</taxon>
        <taxon>Moraxella</taxon>
    </lineage>
</organism>
<dbReference type="KEGG" id="mcun:NCTC10297_01718"/>
<dbReference type="InterPro" id="IPR024973">
    <property type="entry name" value="ESPR"/>
</dbReference>
<evidence type="ECO:0000259" key="1">
    <source>
        <dbReference type="Pfam" id="PF13018"/>
    </source>
</evidence>
<dbReference type="EMBL" id="LR134343">
    <property type="protein sequence ID" value="VEG13942.1"/>
    <property type="molecule type" value="Genomic_DNA"/>
</dbReference>
<evidence type="ECO:0000313" key="4">
    <source>
        <dbReference type="EMBL" id="VEG13942.1"/>
    </source>
</evidence>
<dbReference type="EMBL" id="LR134343">
    <property type="protein sequence ID" value="VEG12923.1"/>
    <property type="molecule type" value="Genomic_DNA"/>
</dbReference>
<proteinExistence type="predicted"/>
<gene>
    <name evidence="2" type="ORF">NCTC10297_00878</name>
    <name evidence="3" type="ORF">NCTC10297_01718</name>
    <name evidence="4" type="ORF">NCTC10297_01925</name>
</gene>
<reference evidence="2 5" key="1">
    <citation type="submission" date="2018-12" db="EMBL/GenBank/DDBJ databases">
        <authorList>
            <consortium name="Pathogen Informatics"/>
        </authorList>
    </citation>
    <scope>NUCLEOTIDE SEQUENCE [LARGE SCALE GENOMIC DNA]</scope>
    <source>
        <strain evidence="2 5">NCTC10297</strain>
    </source>
</reference>
<name>A0A3S4R4Y9_9GAMM</name>
<dbReference type="AlphaFoldDB" id="A0A3S4R4Y9"/>
<dbReference type="OrthoDB" id="2664633at2"/>
<evidence type="ECO:0000313" key="5">
    <source>
        <dbReference type="Proteomes" id="UP000274100"/>
    </source>
</evidence>